<reference evidence="2" key="1">
    <citation type="journal article" date="2005" name="BMC Biol.">
        <title>The sequence of rice chromosomes 11 and 12, rich in disease resistance genes and recent gene duplications.</title>
        <authorList>
            <consortium name="The rice chromosomes 11 and 12 sequencing consortia"/>
        </authorList>
    </citation>
    <scope>NUCLEOTIDE SEQUENCE [LARGE SCALE GENOMIC DNA]</scope>
</reference>
<gene>
    <name evidence="2" type="ordered locus">LOC_Os12g06700</name>
</gene>
<sequence>MAPTDGPHLSSAQGHRSTVDQVYGTGEEGRTTWPATRATGWTATICWEADRAAGDGRGQSRPGMAHGGGGWLPATGRWQRLATWAAAHRGDAHAGSGGARERKERGESSHRGVRPAGERRRRTAATSDREMATSGERTPDGPKEHNEGD</sequence>
<organism evidence="2">
    <name type="scientific">Oryza sativa subsp. japonica</name>
    <name type="common">Rice</name>
    <dbReference type="NCBI Taxonomy" id="39947"/>
    <lineage>
        <taxon>Eukaryota</taxon>
        <taxon>Viridiplantae</taxon>
        <taxon>Streptophyta</taxon>
        <taxon>Embryophyta</taxon>
        <taxon>Tracheophyta</taxon>
        <taxon>Spermatophyta</taxon>
        <taxon>Magnoliopsida</taxon>
        <taxon>Liliopsida</taxon>
        <taxon>Poales</taxon>
        <taxon>Poaceae</taxon>
        <taxon>BOP clade</taxon>
        <taxon>Oryzoideae</taxon>
        <taxon>Oryzeae</taxon>
        <taxon>Oryzinae</taxon>
        <taxon>Oryza</taxon>
        <taxon>Oryza sativa</taxon>
    </lineage>
</organism>
<feature type="compositionally biased region" description="Basic and acidic residues" evidence="1">
    <location>
        <begin position="127"/>
        <end position="149"/>
    </location>
</feature>
<reference evidence="2" key="2">
    <citation type="submission" date="2005-04" db="EMBL/GenBank/DDBJ databases">
        <authorList>
            <person name="Buell C.R."/>
            <person name="Wing R.A."/>
            <person name="McCombie W.A."/>
            <person name="Ouyang S."/>
        </authorList>
    </citation>
    <scope>NUCLEOTIDE SEQUENCE</scope>
</reference>
<feature type="region of interest" description="Disordered" evidence="1">
    <location>
        <begin position="52"/>
        <end position="149"/>
    </location>
</feature>
<reference evidence="2" key="3">
    <citation type="submission" date="2006-01" db="EMBL/GenBank/DDBJ databases">
        <authorList>
            <person name="Buell R."/>
        </authorList>
    </citation>
    <scope>NUCLEOTIDE SEQUENCE</scope>
</reference>
<name>Q2QXA5_ORYSJ</name>
<evidence type="ECO:0000313" key="2">
    <source>
        <dbReference type="EMBL" id="ABA95872.1"/>
    </source>
</evidence>
<protein>
    <submittedName>
        <fullName evidence="2">Uncharacterized protein</fullName>
    </submittedName>
</protein>
<proteinExistence type="predicted"/>
<evidence type="ECO:0000256" key="1">
    <source>
        <dbReference type="SAM" id="MobiDB-lite"/>
    </source>
</evidence>
<accession>Q2QXA5</accession>
<dbReference type="AlphaFoldDB" id="Q2QXA5"/>
<dbReference type="EMBL" id="DP000011">
    <property type="protein sequence ID" value="ABA95872.1"/>
    <property type="molecule type" value="Genomic_DNA"/>
</dbReference>
<feature type="compositionally biased region" description="Basic and acidic residues" evidence="1">
    <location>
        <begin position="99"/>
        <end position="110"/>
    </location>
</feature>